<accession>A0AAW5TQ24</accession>
<dbReference type="EMBL" id="JAOQNN010000002">
    <property type="protein sequence ID" value="MCW2281445.1"/>
    <property type="molecule type" value="Genomic_DNA"/>
</dbReference>
<dbReference type="EMBL" id="JAOQNN010000002">
    <property type="protein sequence ID" value="MCW2282179.1"/>
    <property type="molecule type" value="Genomic_DNA"/>
</dbReference>
<feature type="coiled-coil region" evidence="1">
    <location>
        <begin position="47"/>
        <end position="81"/>
    </location>
</feature>
<dbReference type="RefSeq" id="WP_264653968.1">
    <property type="nucleotide sequence ID" value="NZ_JAOQNN010000001.1"/>
</dbReference>
<evidence type="ECO:0000313" key="5">
    <source>
        <dbReference type="Proteomes" id="UP001207687"/>
    </source>
</evidence>
<protein>
    <submittedName>
        <fullName evidence="2">Uncharacterized protein</fullName>
    </submittedName>
</protein>
<dbReference type="Proteomes" id="UP001207687">
    <property type="component" value="Unassembled WGS sequence"/>
</dbReference>
<evidence type="ECO:0000313" key="4">
    <source>
        <dbReference type="EMBL" id="MCW2282179.1"/>
    </source>
</evidence>
<comment type="caution">
    <text evidence="2">The sequence shown here is derived from an EMBL/GenBank/DDBJ whole genome shotgun (WGS) entry which is preliminary data.</text>
</comment>
<reference evidence="2" key="1">
    <citation type="submission" date="2023-08" db="EMBL/GenBank/DDBJ databases">
        <title>Genomic analyses of the natural microbiome of Caenorhabditis elegans.</title>
        <authorList>
            <person name="Samuel B."/>
        </authorList>
    </citation>
    <scope>NUCLEOTIDE SEQUENCE</scope>
    <source>
        <strain evidence="2">BIGb0220</strain>
    </source>
</reference>
<organism evidence="2 5">
    <name type="scientific">Lactococcus lactis</name>
    <dbReference type="NCBI Taxonomy" id="1358"/>
    <lineage>
        <taxon>Bacteria</taxon>
        <taxon>Bacillati</taxon>
        <taxon>Bacillota</taxon>
        <taxon>Bacilli</taxon>
        <taxon>Lactobacillales</taxon>
        <taxon>Streptococcaceae</taxon>
        <taxon>Lactococcus</taxon>
    </lineage>
</organism>
<dbReference type="EMBL" id="JAOQNN010000001">
    <property type="protein sequence ID" value="MCW2281415.1"/>
    <property type="molecule type" value="Genomic_DNA"/>
</dbReference>
<dbReference type="AlphaFoldDB" id="A0AAW5TQ24"/>
<sequence length="81" mass="9320">MLAKKENRLLQIEASEKEALKADGYDIVEFDDKSGQYKIIERATGGKNYSVAQYAELQEQNQKLEARIKQLEKEIKASKKE</sequence>
<evidence type="ECO:0000256" key="1">
    <source>
        <dbReference type="SAM" id="Coils"/>
    </source>
</evidence>
<evidence type="ECO:0000313" key="2">
    <source>
        <dbReference type="EMBL" id="MCW2281415.1"/>
    </source>
</evidence>
<gene>
    <name evidence="2" type="ORF">M2256_001873</name>
    <name evidence="3" type="ORF">M2256_001967</name>
    <name evidence="4" type="ORF">M2256_002701</name>
</gene>
<evidence type="ECO:0000313" key="3">
    <source>
        <dbReference type="EMBL" id="MCW2281445.1"/>
    </source>
</evidence>
<name>A0AAW5TQ24_9LACT</name>
<proteinExistence type="predicted"/>
<keyword evidence="1" id="KW-0175">Coiled coil</keyword>